<sequence>MARKCIQSLAKLLIIGCCYANPVHASPQASDVAIQSQILSPYKSQIESRLNSNQNLISDIASQLTTHSLPIEFVLIPMLESSYDPLAISHANAAGLWQLMPSTAKRFGLEVSDSQDQRFHVQASTNAAILYLQFLYTKFGELSLTLAAYNSGEGRVSRAINQAGSREFDKLHLPAETRQYVHRFYALKKLIAIEQWVKKTNHFYLFGQHNTLPLINLSPLPPLVTL</sequence>
<reference evidence="5" key="1">
    <citation type="journal article" date="2019" name="Int. J. Syst. Evol. Microbiol.">
        <title>The Global Catalogue of Microorganisms (GCM) 10K type strain sequencing project: providing services to taxonomists for standard genome sequencing and annotation.</title>
        <authorList>
            <consortium name="The Broad Institute Genomics Platform"/>
            <consortium name="The Broad Institute Genome Sequencing Center for Infectious Disease"/>
            <person name="Wu L."/>
            <person name="Ma J."/>
        </authorList>
    </citation>
    <scope>NUCLEOTIDE SEQUENCE [LARGE SCALE GENOMIC DNA]</scope>
    <source>
        <strain evidence="5">NBRC 108723</strain>
    </source>
</reference>
<evidence type="ECO:0000313" key="4">
    <source>
        <dbReference type="EMBL" id="GLT16396.1"/>
    </source>
</evidence>
<dbReference type="PROSITE" id="PS00922">
    <property type="entry name" value="TRANSGLYCOSYLASE"/>
    <property type="match status" value="1"/>
</dbReference>
<proteinExistence type="inferred from homology"/>
<evidence type="ECO:0000256" key="2">
    <source>
        <dbReference type="SAM" id="SignalP"/>
    </source>
</evidence>
<keyword evidence="5" id="KW-1185">Reference proteome</keyword>
<feature type="domain" description="Transglycosylase SLT" evidence="3">
    <location>
        <begin position="66"/>
        <end position="170"/>
    </location>
</feature>
<dbReference type="SUPFAM" id="SSF53955">
    <property type="entry name" value="Lysozyme-like"/>
    <property type="match status" value="1"/>
</dbReference>
<evidence type="ECO:0000259" key="3">
    <source>
        <dbReference type="Pfam" id="PF01464"/>
    </source>
</evidence>
<accession>A0ABQ6EUM7</accession>
<feature type="chain" id="PRO_5045713907" evidence="2">
    <location>
        <begin position="21"/>
        <end position="226"/>
    </location>
</feature>
<dbReference type="EMBL" id="BSPW01000004">
    <property type="protein sequence ID" value="GLT16396.1"/>
    <property type="molecule type" value="Genomic_DNA"/>
</dbReference>
<dbReference type="RefSeq" id="WP_284190324.1">
    <property type="nucleotide sequence ID" value="NZ_BSPW01000004.1"/>
</dbReference>
<dbReference type="Proteomes" id="UP001157138">
    <property type="component" value="Unassembled WGS sequence"/>
</dbReference>
<dbReference type="CDD" id="cd16894">
    <property type="entry name" value="MltD-like"/>
    <property type="match status" value="1"/>
</dbReference>
<organism evidence="4 5">
    <name type="scientific">Vibrio zhanjiangensis</name>
    <dbReference type="NCBI Taxonomy" id="1046128"/>
    <lineage>
        <taxon>Bacteria</taxon>
        <taxon>Pseudomonadati</taxon>
        <taxon>Pseudomonadota</taxon>
        <taxon>Gammaproteobacteria</taxon>
        <taxon>Vibrionales</taxon>
        <taxon>Vibrionaceae</taxon>
        <taxon>Vibrio</taxon>
    </lineage>
</organism>
<comment type="caution">
    <text evidence="4">The sequence shown here is derived from an EMBL/GenBank/DDBJ whole genome shotgun (WGS) entry which is preliminary data.</text>
</comment>
<protein>
    <submittedName>
        <fullName evidence="4">Murein transglycosylase</fullName>
    </submittedName>
</protein>
<evidence type="ECO:0000256" key="1">
    <source>
        <dbReference type="ARBA" id="ARBA00007734"/>
    </source>
</evidence>
<dbReference type="Pfam" id="PF01464">
    <property type="entry name" value="SLT"/>
    <property type="match status" value="1"/>
</dbReference>
<dbReference type="InterPro" id="IPR000189">
    <property type="entry name" value="Transglyc_AS"/>
</dbReference>
<dbReference type="PANTHER" id="PTHR37423:SF2">
    <property type="entry name" value="MEMBRANE-BOUND LYTIC MUREIN TRANSGLYCOSYLASE C"/>
    <property type="match status" value="1"/>
</dbReference>
<feature type="signal peptide" evidence="2">
    <location>
        <begin position="1"/>
        <end position="20"/>
    </location>
</feature>
<keyword evidence="2" id="KW-0732">Signal</keyword>
<dbReference type="Gene3D" id="1.10.530.10">
    <property type="match status" value="1"/>
</dbReference>
<dbReference type="PANTHER" id="PTHR37423">
    <property type="entry name" value="SOLUBLE LYTIC MUREIN TRANSGLYCOSYLASE-RELATED"/>
    <property type="match status" value="1"/>
</dbReference>
<evidence type="ECO:0000313" key="5">
    <source>
        <dbReference type="Proteomes" id="UP001157138"/>
    </source>
</evidence>
<gene>
    <name evidence="4" type="ORF">GCM10007938_01720</name>
</gene>
<dbReference type="InterPro" id="IPR023346">
    <property type="entry name" value="Lysozyme-like_dom_sf"/>
</dbReference>
<dbReference type="InterPro" id="IPR008258">
    <property type="entry name" value="Transglycosylase_SLT_dom_1"/>
</dbReference>
<comment type="similarity">
    <text evidence="1">Belongs to the transglycosylase Slt family.</text>
</comment>
<name>A0ABQ6EUM7_9VIBR</name>